<sequence>MLKPVVNVENTSFQASKGKMFIGTTDTLKFGPDTSAWARLYNPIDSTVNLFINTYFISNLSEVTIFKETYLNALPPGERIVSNSISNTNLGSRRTPQGIIEFNPSVIGEPSGGVKVTTSPVTSLGRLAVGELMGQLIIVPGTSFLVFFKSESMAEATFDIIWFESKEIIC</sequence>
<dbReference type="Proteomes" id="UP001197974">
    <property type="component" value="Chromosome"/>
</dbReference>
<dbReference type="InterPro" id="IPR046141">
    <property type="entry name" value="DUF6143"/>
</dbReference>
<gene>
    <name evidence="1" type="ORF">LC087_04210</name>
</gene>
<protein>
    <submittedName>
        <fullName evidence="1">DUF6143 family protein</fullName>
    </submittedName>
</protein>
<reference evidence="1 2" key="1">
    <citation type="submission" date="2023-06" db="EMBL/GenBank/DDBJ databases">
        <title>Five Gram-positive bacteria isolated from mangrove sediments in Shenzhen, Guangdong, China.</title>
        <authorList>
            <person name="Yu S."/>
            <person name="Zheng W."/>
            <person name="Huang Y."/>
        </authorList>
    </citation>
    <scope>NUCLEOTIDE SEQUENCE [LARGE SCALE GENOMIC DNA]</scope>
    <source>
        <strain evidence="1 2">SaN35-3</strain>
    </source>
</reference>
<organism evidence="1 2">
    <name type="scientific">Bacillus carboniphilus</name>
    <dbReference type="NCBI Taxonomy" id="86663"/>
    <lineage>
        <taxon>Bacteria</taxon>
        <taxon>Bacillati</taxon>
        <taxon>Bacillota</taxon>
        <taxon>Bacilli</taxon>
        <taxon>Bacillales</taxon>
        <taxon>Bacillaceae</taxon>
        <taxon>Bacillus</taxon>
    </lineage>
</organism>
<dbReference type="RefSeq" id="WP_226539548.1">
    <property type="nucleotide sequence ID" value="NZ_CP129013.1"/>
</dbReference>
<evidence type="ECO:0000313" key="2">
    <source>
        <dbReference type="Proteomes" id="UP001197974"/>
    </source>
</evidence>
<evidence type="ECO:0000313" key="1">
    <source>
        <dbReference type="EMBL" id="WLR43390.1"/>
    </source>
</evidence>
<dbReference type="EMBL" id="CP129013">
    <property type="protein sequence ID" value="WLR43390.1"/>
    <property type="molecule type" value="Genomic_DNA"/>
</dbReference>
<keyword evidence="2" id="KW-1185">Reference proteome</keyword>
<name>A0ABY9JVI2_9BACI</name>
<accession>A0ABY9JVI2</accession>
<proteinExistence type="predicted"/>
<dbReference type="Pfam" id="PF19640">
    <property type="entry name" value="DUF6143"/>
    <property type="match status" value="1"/>
</dbReference>